<dbReference type="GO" id="GO:0000455">
    <property type="term" value="P:enzyme-directed rRNA pseudouridine synthesis"/>
    <property type="evidence" value="ECO:0007669"/>
    <property type="project" value="TreeGrafter"/>
</dbReference>
<dbReference type="RefSeq" id="WP_055052819.1">
    <property type="nucleotide sequence ID" value="NZ_CYZA01000003.1"/>
</dbReference>
<evidence type="ECO:0000313" key="9">
    <source>
        <dbReference type="Proteomes" id="UP000095447"/>
    </source>
</evidence>
<dbReference type="InterPro" id="IPR020103">
    <property type="entry name" value="PsdUridine_synth_cat_dom_sf"/>
</dbReference>
<dbReference type="GO" id="GO:0003723">
    <property type="term" value="F:RNA binding"/>
    <property type="evidence" value="ECO:0007669"/>
    <property type="project" value="UniProtKB-KW"/>
</dbReference>
<reference evidence="8 9" key="1">
    <citation type="submission" date="2015-09" db="EMBL/GenBank/DDBJ databases">
        <authorList>
            <consortium name="Pathogen Informatics"/>
        </authorList>
    </citation>
    <scope>NUCLEOTIDE SEQUENCE [LARGE SCALE GENOMIC DNA]</scope>
    <source>
        <strain evidence="8 9">2789STDY5608838</strain>
    </source>
</reference>
<organism evidence="8 9">
    <name type="scientific">Blautia obeum</name>
    <dbReference type="NCBI Taxonomy" id="40520"/>
    <lineage>
        <taxon>Bacteria</taxon>
        <taxon>Bacillati</taxon>
        <taxon>Bacillota</taxon>
        <taxon>Clostridia</taxon>
        <taxon>Lachnospirales</taxon>
        <taxon>Lachnospiraceae</taxon>
        <taxon>Blautia</taxon>
    </lineage>
</organism>
<dbReference type="Gene3D" id="3.30.2350.10">
    <property type="entry name" value="Pseudouridine synthase"/>
    <property type="match status" value="1"/>
</dbReference>
<evidence type="ECO:0000313" key="8">
    <source>
        <dbReference type="EMBL" id="CUN63856.1"/>
    </source>
</evidence>
<sequence length="341" mass="39073">MKEFIIEENEVGQRFDKYLAKLLREAPKSFFYKMLRKKNITLNGKKATGNEKLLKGDTIKLFLSDETFDKFAGSSQAARAYCELDIVYEDPDIIIINKPAGMLSQPADDGEPSLVEYLTGYLLKKGDLTEEQLKTFRPSVCNRLDRNTSGMVCAGKSLAGLQFLSRIFHDRTLHKYYICLTKGKIEKPDHIRGYLHKDKKTNKVIVSRQEFKDSLPIETKYRPLGSNGKITLLEVELITGRTHQIRAHLAGIGHPLLGDTKYGDSEFNKQYIRHGVRHQLLHAYRLVIPETDQTFVAPAPELFCKIIKEENLEEAYHENLERNMGLRKNDHHSSSDRNACE</sequence>
<dbReference type="InterPro" id="IPR006225">
    <property type="entry name" value="PsdUridine_synth_RluC/D"/>
</dbReference>
<evidence type="ECO:0000256" key="3">
    <source>
        <dbReference type="ARBA" id="ARBA00023235"/>
    </source>
</evidence>
<keyword evidence="5" id="KW-0694">RNA-binding</keyword>
<dbReference type="EMBL" id="CYZA01000003">
    <property type="protein sequence ID" value="CUN63856.1"/>
    <property type="molecule type" value="Genomic_DNA"/>
</dbReference>
<dbReference type="GO" id="GO:0120159">
    <property type="term" value="F:rRNA pseudouridine synthase activity"/>
    <property type="evidence" value="ECO:0007669"/>
    <property type="project" value="UniProtKB-ARBA"/>
</dbReference>
<evidence type="ECO:0000259" key="7">
    <source>
        <dbReference type="Pfam" id="PF00849"/>
    </source>
</evidence>
<dbReference type="InterPro" id="IPR006145">
    <property type="entry name" value="PsdUridine_synth_RsuA/RluA"/>
</dbReference>
<dbReference type="PROSITE" id="PS50889">
    <property type="entry name" value="S4"/>
    <property type="match status" value="1"/>
</dbReference>
<protein>
    <recommendedName>
        <fullName evidence="6">Pseudouridine synthase</fullName>
        <ecNumber evidence="6">5.4.99.-</ecNumber>
    </recommendedName>
</protein>
<evidence type="ECO:0000256" key="1">
    <source>
        <dbReference type="ARBA" id="ARBA00000073"/>
    </source>
</evidence>
<dbReference type="CDD" id="cd00165">
    <property type="entry name" value="S4"/>
    <property type="match status" value="1"/>
</dbReference>
<evidence type="ECO:0000256" key="6">
    <source>
        <dbReference type="RuleBase" id="RU362028"/>
    </source>
</evidence>
<proteinExistence type="inferred from homology"/>
<feature type="active site" evidence="4">
    <location>
        <position position="145"/>
    </location>
</feature>
<dbReference type="CDD" id="cd02869">
    <property type="entry name" value="PseudoU_synth_RluA_like"/>
    <property type="match status" value="1"/>
</dbReference>
<dbReference type="EC" id="5.4.99.-" evidence="6"/>
<dbReference type="InterPro" id="IPR050188">
    <property type="entry name" value="RluA_PseudoU_synthase"/>
</dbReference>
<comment type="function">
    <text evidence="6">Responsible for synthesis of pseudouridine from uracil.</text>
</comment>
<dbReference type="Proteomes" id="UP000095447">
    <property type="component" value="Unassembled WGS sequence"/>
</dbReference>
<comment type="similarity">
    <text evidence="2 6">Belongs to the pseudouridine synthase RluA family.</text>
</comment>
<dbReference type="PANTHER" id="PTHR21600">
    <property type="entry name" value="MITOCHONDRIAL RNA PSEUDOURIDINE SYNTHASE"/>
    <property type="match status" value="1"/>
</dbReference>
<comment type="catalytic activity">
    <reaction evidence="1 6">
        <text>a uridine in RNA = a pseudouridine in RNA</text>
        <dbReference type="Rhea" id="RHEA:48348"/>
        <dbReference type="Rhea" id="RHEA-COMP:12068"/>
        <dbReference type="Rhea" id="RHEA-COMP:12069"/>
        <dbReference type="ChEBI" id="CHEBI:65314"/>
        <dbReference type="ChEBI" id="CHEBI:65315"/>
    </reaction>
</comment>
<dbReference type="NCBIfam" id="TIGR00005">
    <property type="entry name" value="rluA_subfam"/>
    <property type="match status" value="1"/>
</dbReference>
<dbReference type="AlphaFoldDB" id="A0A173YKV9"/>
<evidence type="ECO:0000256" key="2">
    <source>
        <dbReference type="ARBA" id="ARBA00010876"/>
    </source>
</evidence>
<gene>
    <name evidence="8" type="primary">rluC</name>
    <name evidence="8" type="ORF">ERS852395_00916</name>
</gene>
<dbReference type="SUPFAM" id="SSF55120">
    <property type="entry name" value="Pseudouridine synthase"/>
    <property type="match status" value="1"/>
</dbReference>
<evidence type="ECO:0000256" key="5">
    <source>
        <dbReference type="PROSITE-ProRule" id="PRU00182"/>
    </source>
</evidence>
<dbReference type="PANTHER" id="PTHR21600:SF44">
    <property type="entry name" value="RIBOSOMAL LARGE SUBUNIT PSEUDOURIDINE SYNTHASE D"/>
    <property type="match status" value="1"/>
</dbReference>
<name>A0A173YKV9_9FIRM</name>
<feature type="domain" description="Pseudouridine synthase RsuA/RluA-like" evidence="7">
    <location>
        <begin position="92"/>
        <end position="250"/>
    </location>
</feature>
<evidence type="ECO:0000256" key="4">
    <source>
        <dbReference type="PIRSR" id="PIRSR606225-1"/>
    </source>
</evidence>
<keyword evidence="3 6" id="KW-0413">Isomerase</keyword>
<accession>A0A173YKV9</accession>
<dbReference type="Pfam" id="PF00849">
    <property type="entry name" value="PseudoU_synth_2"/>
    <property type="match status" value="1"/>
</dbReference>
<dbReference type="Gene3D" id="3.10.290.10">
    <property type="entry name" value="RNA-binding S4 domain"/>
    <property type="match status" value="1"/>
</dbReference>
<dbReference type="InterPro" id="IPR036986">
    <property type="entry name" value="S4_RNA-bd_sf"/>
</dbReference>